<dbReference type="OrthoDB" id="9155546at2"/>
<proteinExistence type="predicted"/>
<gene>
    <name evidence="1" type="ORF">ARC23_04200</name>
</gene>
<organism evidence="1 2">
    <name type="scientific">Stenotrophomonas beteli</name>
    <dbReference type="NCBI Taxonomy" id="3384461"/>
    <lineage>
        <taxon>Bacteria</taxon>
        <taxon>Pseudomonadati</taxon>
        <taxon>Pseudomonadota</taxon>
        <taxon>Gammaproteobacteria</taxon>
        <taxon>Lysobacterales</taxon>
        <taxon>Lysobacteraceae</taxon>
        <taxon>Stenotrophomonas</taxon>
        <taxon>Stenotrophomonas maltophilia group</taxon>
    </lineage>
</organism>
<accession>A0A0N1CNN3</accession>
<dbReference type="AlphaFoldDB" id="A0A0N1CNN3"/>
<dbReference type="Pfam" id="PF21628">
    <property type="entry name" value="Gp10-like"/>
    <property type="match status" value="1"/>
</dbReference>
<reference evidence="1 2" key="1">
    <citation type="journal article" date="2016" name="Front. Microbiol.">
        <title>Genome Sequence of Type Strains of Genus Stenotrophomonas.</title>
        <authorList>
            <person name="Patil P.P."/>
            <person name="Midha S."/>
            <person name="Kumar S."/>
            <person name="Patil P.B."/>
        </authorList>
    </citation>
    <scope>NUCLEOTIDE SEQUENCE [LARGE SCALE GENOMIC DNA]</scope>
    <source>
        <strain evidence="1 2">LMG 978</strain>
    </source>
</reference>
<dbReference type="EMBL" id="LLXV01000013">
    <property type="protein sequence ID" value="KRG52707.1"/>
    <property type="molecule type" value="Genomic_DNA"/>
</dbReference>
<dbReference type="InterPro" id="IPR049302">
    <property type="entry name" value="Gp10-like"/>
</dbReference>
<keyword evidence="2" id="KW-1185">Reference proteome</keyword>
<dbReference type="PATRIC" id="fig|40324.138.peg.2343"/>
<evidence type="ECO:0000313" key="2">
    <source>
        <dbReference type="Proteomes" id="UP000051757"/>
    </source>
</evidence>
<name>A0A0N1CNN3_9GAMM</name>
<protein>
    <submittedName>
        <fullName evidence="1">Uncharacterized protein</fullName>
    </submittedName>
</protein>
<dbReference type="RefSeq" id="WP_054172939.1">
    <property type="nucleotide sequence ID" value="NZ_RATS01000002.1"/>
</dbReference>
<comment type="caution">
    <text evidence="1">The sequence shown here is derived from an EMBL/GenBank/DDBJ whole genome shotgun (WGS) entry which is preliminary data.</text>
</comment>
<dbReference type="Proteomes" id="UP000051757">
    <property type="component" value="Unassembled WGS sequence"/>
</dbReference>
<evidence type="ECO:0000313" key="1">
    <source>
        <dbReference type="EMBL" id="KRG52707.1"/>
    </source>
</evidence>
<sequence>MKLVSMKKDGSHDHGCDCCATAPSGCSEPDYPWGLRINLDEDQIAAQGIKQLPASGAQVAIEAIATVVSLGEETRDGKVHRRLELQITDMGLAAAKGPNPSEVLYPNGEG</sequence>